<feature type="compositionally biased region" description="Polar residues" evidence="1">
    <location>
        <begin position="115"/>
        <end position="128"/>
    </location>
</feature>
<proteinExistence type="predicted"/>
<reference evidence="2 3" key="1">
    <citation type="submission" date="2019-01" db="EMBL/GenBank/DDBJ databases">
        <title>A draft genome assembly of the solar-powered sea slug Elysia chlorotica.</title>
        <authorList>
            <person name="Cai H."/>
            <person name="Li Q."/>
            <person name="Fang X."/>
            <person name="Li J."/>
            <person name="Curtis N.E."/>
            <person name="Altenburger A."/>
            <person name="Shibata T."/>
            <person name="Feng M."/>
            <person name="Maeda T."/>
            <person name="Schwartz J.A."/>
            <person name="Shigenobu S."/>
            <person name="Lundholm N."/>
            <person name="Nishiyama T."/>
            <person name="Yang H."/>
            <person name="Hasebe M."/>
            <person name="Li S."/>
            <person name="Pierce S.K."/>
            <person name="Wang J."/>
        </authorList>
    </citation>
    <scope>NUCLEOTIDE SEQUENCE [LARGE SCALE GENOMIC DNA]</scope>
    <source>
        <strain evidence="2">EC2010</strain>
        <tissue evidence="2">Whole organism of an adult</tissue>
    </source>
</reference>
<dbReference type="EMBL" id="RQTK01000269">
    <property type="protein sequence ID" value="RUS82828.1"/>
    <property type="molecule type" value="Genomic_DNA"/>
</dbReference>
<dbReference type="Proteomes" id="UP000271974">
    <property type="component" value="Unassembled WGS sequence"/>
</dbReference>
<evidence type="ECO:0000313" key="2">
    <source>
        <dbReference type="EMBL" id="RUS82828.1"/>
    </source>
</evidence>
<feature type="non-terminal residue" evidence="2">
    <location>
        <position position="1"/>
    </location>
</feature>
<feature type="compositionally biased region" description="Polar residues" evidence="1">
    <location>
        <begin position="87"/>
        <end position="100"/>
    </location>
</feature>
<protein>
    <submittedName>
        <fullName evidence="2">Uncharacterized protein</fullName>
    </submittedName>
</protein>
<feature type="region of interest" description="Disordered" evidence="1">
    <location>
        <begin position="28"/>
        <end position="128"/>
    </location>
</feature>
<organism evidence="2 3">
    <name type="scientific">Elysia chlorotica</name>
    <name type="common">Eastern emerald elysia</name>
    <name type="synonym">Sea slug</name>
    <dbReference type="NCBI Taxonomy" id="188477"/>
    <lineage>
        <taxon>Eukaryota</taxon>
        <taxon>Metazoa</taxon>
        <taxon>Spiralia</taxon>
        <taxon>Lophotrochozoa</taxon>
        <taxon>Mollusca</taxon>
        <taxon>Gastropoda</taxon>
        <taxon>Heterobranchia</taxon>
        <taxon>Euthyneura</taxon>
        <taxon>Panpulmonata</taxon>
        <taxon>Sacoglossa</taxon>
        <taxon>Placobranchoidea</taxon>
        <taxon>Plakobranchidae</taxon>
        <taxon>Elysia</taxon>
    </lineage>
</organism>
<comment type="caution">
    <text evidence="2">The sequence shown here is derived from an EMBL/GenBank/DDBJ whole genome shotgun (WGS) entry which is preliminary data.</text>
</comment>
<evidence type="ECO:0000313" key="3">
    <source>
        <dbReference type="Proteomes" id="UP000271974"/>
    </source>
</evidence>
<sequence>DFLLQPFPSKHVTRTSRKFEAWNLKSVATQAPEESGQSQALKTSHSKSKTHLPGPERRMDSSPTPPASPLNSAKSEPSLDAKDKSPALTNTTDNKASTAAQPVASLKSTPPPTHGLSNTGTTVTQPVA</sequence>
<gene>
    <name evidence="2" type="ORF">EGW08_009404</name>
</gene>
<name>A0A433TMQ3_ELYCH</name>
<feature type="non-terminal residue" evidence="2">
    <location>
        <position position="128"/>
    </location>
</feature>
<dbReference type="AlphaFoldDB" id="A0A433TMQ3"/>
<accession>A0A433TMQ3</accession>
<evidence type="ECO:0000256" key="1">
    <source>
        <dbReference type="SAM" id="MobiDB-lite"/>
    </source>
</evidence>
<keyword evidence="3" id="KW-1185">Reference proteome</keyword>